<gene>
    <name evidence="4" type="ORF">AADV58_11885</name>
</gene>
<dbReference type="InterPro" id="IPR050832">
    <property type="entry name" value="Bact_Acetyltransf"/>
</dbReference>
<dbReference type="InterPro" id="IPR016181">
    <property type="entry name" value="Acyl_CoA_acyltransferase"/>
</dbReference>
<dbReference type="GO" id="GO:0016746">
    <property type="term" value="F:acyltransferase activity"/>
    <property type="evidence" value="ECO:0007669"/>
    <property type="project" value="UniProtKB-KW"/>
</dbReference>
<proteinExistence type="predicted"/>
<sequence>MKTTIKIEIRPETEADHQAVALLNREAFWNLYRPGCDEHYTAHRLRTHEDFLPDLTFVAEVDGQIVGSIMYARSWVINALGERVETATFGPLCVHPAWQRRGVGTALIAHTRALAAARGYPAIIILGDPHNYCKHGFKTGKDFGVSAIDGSYPLALLVLELRPGFFAASPQWKLQTSTVYEFAAADAEAYDANFPPKEKKHQYSQDLFSMLVRAVVA</sequence>
<name>A0ABZ2XFP7_9RHOO</name>
<dbReference type="RefSeq" id="WP_043421253.1">
    <property type="nucleotide sequence ID" value="NZ_CP151406.1"/>
</dbReference>
<dbReference type="PROSITE" id="PS51186">
    <property type="entry name" value="GNAT"/>
    <property type="match status" value="1"/>
</dbReference>
<evidence type="ECO:0000313" key="4">
    <source>
        <dbReference type="EMBL" id="WZJ20649.1"/>
    </source>
</evidence>
<dbReference type="PANTHER" id="PTHR43877">
    <property type="entry name" value="AMINOALKYLPHOSPHONATE N-ACETYLTRANSFERASE-RELATED-RELATED"/>
    <property type="match status" value="1"/>
</dbReference>
<dbReference type="CDD" id="cd04301">
    <property type="entry name" value="NAT_SF"/>
    <property type="match status" value="1"/>
</dbReference>
<keyword evidence="2 4" id="KW-0012">Acyltransferase</keyword>
<feature type="domain" description="N-acetyltransferase" evidence="3">
    <location>
        <begin position="7"/>
        <end position="159"/>
    </location>
</feature>
<evidence type="ECO:0000313" key="5">
    <source>
        <dbReference type="Proteomes" id="UP001479520"/>
    </source>
</evidence>
<dbReference type="Proteomes" id="UP001479520">
    <property type="component" value="Chromosome"/>
</dbReference>
<dbReference type="EC" id="2.3.1.-" evidence="4"/>
<evidence type="ECO:0000256" key="2">
    <source>
        <dbReference type="ARBA" id="ARBA00023315"/>
    </source>
</evidence>
<dbReference type="Pfam" id="PF00583">
    <property type="entry name" value="Acetyltransf_1"/>
    <property type="match status" value="1"/>
</dbReference>
<protein>
    <submittedName>
        <fullName evidence="4">N-acetyltransferase</fullName>
        <ecNumber evidence="4">2.3.1.-</ecNumber>
    </submittedName>
</protein>
<organism evidence="4 5">
    <name type="scientific">Azonexus hydrophilus</name>
    <dbReference type="NCBI Taxonomy" id="418702"/>
    <lineage>
        <taxon>Bacteria</taxon>
        <taxon>Pseudomonadati</taxon>
        <taxon>Pseudomonadota</taxon>
        <taxon>Betaproteobacteria</taxon>
        <taxon>Rhodocyclales</taxon>
        <taxon>Azonexaceae</taxon>
        <taxon>Azonexus</taxon>
    </lineage>
</organism>
<dbReference type="InterPro" id="IPR000182">
    <property type="entry name" value="GNAT_dom"/>
</dbReference>
<evidence type="ECO:0000256" key="1">
    <source>
        <dbReference type="ARBA" id="ARBA00022679"/>
    </source>
</evidence>
<accession>A0ABZ2XFP7</accession>
<keyword evidence="1 4" id="KW-0808">Transferase</keyword>
<dbReference type="EMBL" id="CP151406">
    <property type="protein sequence ID" value="WZJ20649.1"/>
    <property type="molecule type" value="Genomic_DNA"/>
</dbReference>
<dbReference type="SUPFAM" id="SSF55729">
    <property type="entry name" value="Acyl-CoA N-acyltransferases (Nat)"/>
    <property type="match status" value="1"/>
</dbReference>
<keyword evidence="5" id="KW-1185">Reference proteome</keyword>
<dbReference type="PANTHER" id="PTHR43877:SF1">
    <property type="entry name" value="ACETYLTRANSFERASE"/>
    <property type="match status" value="1"/>
</dbReference>
<evidence type="ECO:0000259" key="3">
    <source>
        <dbReference type="PROSITE" id="PS51186"/>
    </source>
</evidence>
<dbReference type="Gene3D" id="3.40.630.30">
    <property type="match status" value="1"/>
</dbReference>
<reference evidence="4 5" key="1">
    <citation type="submission" date="2024-04" db="EMBL/GenBank/DDBJ databases">
        <title>Dissimilatory iodate-reducing microorganisms contribute to the enrichment of iodine in groundwater.</title>
        <authorList>
            <person name="Jiang Z."/>
        </authorList>
    </citation>
    <scope>NUCLEOTIDE SEQUENCE [LARGE SCALE GENOMIC DNA]</scope>
    <source>
        <strain evidence="4 5">NCP973</strain>
    </source>
</reference>